<dbReference type="Proteomes" id="UP000030652">
    <property type="component" value="Unassembled WGS sequence"/>
</dbReference>
<feature type="domain" description="VOC" evidence="2">
    <location>
        <begin position="4"/>
        <end position="129"/>
    </location>
</feature>
<dbReference type="GO" id="GO:0046491">
    <property type="term" value="P:L-methylmalonyl-CoA metabolic process"/>
    <property type="evidence" value="ECO:0007669"/>
    <property type="project" value="TreeGrafter"/>
</dbReference>
<dbReference type="InterPro" id="IPR004360">
    <property type="entry name" value="Glyas_Fos-R_dOase_dom"/>
</dbReference>
<comment type="caution">
    <text evidence="3">The sequence shown here is derived from an EMBL/GenBank/DDBJ whole genome shotgun (WGS) entry which is preliminary data.</text>
</comment>
<evidence type="ECO:0000256" key="1">
    <source>
        <dbReference type="ARBA" id="ARBA00022723"/>
    </source>
</evidence>
<dbReference type="GO" id="GO:0046872">
    <property type="term" value="F:metal ion binding"/>
    <property type="evidence" value="ECO:0007669"/>
    <property type="project" value="UniProtKB-KW"/>
</dbReference>
<evidence type="ECO:0000259" key="2">
    <source>
        <dbReference type="PROSITE" id="PS51819"/>
    </source>
</evidence>
<keyword evidence="3" id="KW-0456">Lyase</keyword>
<dbReference type="InterPro" id="IPR037523">
    <property type="entry name" value="VOC_core"/>
</dbReference>
<dbReference type="PANTHER" id="PTHR43048:SF3">
    <property type="entry name" value="METHYLMALONYL-COA EPIMERASE, MITOCHONDRIAL"/>
    <property type="match status" value="1"/>
</dbReference>
<keyword evidence="1" id="KW-0479">Metal-binding</keyword>
<name>A0A0B0EPJ5_9BACT</name>
<protein>
    <submittedName>
        <fullName evidence="3">Lactoylglutathione lyase</fullName>
        <ecNumber evidence="3">4.4.1.5</ecNumber>
    </submittedName>
</protein>
<dbReference type="AlphaFoldDB" id="A0A0B0EPJ5"/>
<sequence>MFKRIDHIELIPCDIEKSIDFYVHTLNFKIKSRKMVNLPDMSPLKEVVYLELGDTVLELMSVENPSLKSSQPWITGYRAMALEVEDMEKATEYLKSKGVEITWGPLDLGNSVRAEFKDVDGFDIELRQWK</sequence>
<gene>
    <name evidence="3" type="primary">gloA_2</name>
    <name evidence="3" type="ORF">SCABRO_01211</name>
</gene>
<dbReference type="Gene3D" id="3.10.180.10">
    <property type="entry name" value="2,3-Dihydroxybiphenyl 1,2-Dioxygenase, domain 1"/>
    <property type="match status" value="1"/>
</dbReference>
<dbReference type="PROSITE" id="PS51819">
    <property type="entry name" value="VOC"/>
    <property type="match status" value="1"/>
</dbReference>
<reference evidence="3 4" key="1">
    <citation type="submission" date="2014-10" db="EMBL/GenBank/DDBJ databases">
        <title>Draft genome of anammox bacterium scalindua brodae, obtained using differential coverage binning of sequence data from two enrichment reactors.</title>
        <authorList>
            <person name="Speth D.R."/>
            <person name="Russ L."/>
            <person name="Kartal B."/>
            <person name="Op den Camp H.J."/>
            <person name="Dutilh B.E."/>
            <person name="Jetten M.S."/>
        </authorList>
    </citation>
    <scope>NUCLEOTIDE SEQUENCE [LARGE SCALE GENOMIC DNA]</scope>
    <source>
        <strain evidence="3">RU1</strain>
    </source>
</reference>
<dbReference type="GO" id="GO:0004493">
    <property type="term" value="F:methylmalonyl-CoA epimerase activity"/>
    <property type="evidence" value="ECO:0007669"/>
    <property type="project" value="TreeGrafter"/>
</dbReference>
<dbReference type="PANTHER" id="PTHR43048">
    <property type="entry name" value="METHYLMALONYL-COA EPIMERASE"/>
    <property type="match status" value="1"/>
</dbReference>
<proteinExistence type="predicted"/>
<dbReference type="SUPFAM" id="SSF54593">
    <property type="entry name" value="Glyoxalase/Bleomycin resistance protein/Dihydroxybiphenyl dioxygenase"/>
    <property type="match status" value="1"/>
</dbReference>
<organism evidence="3 4">
    <name type="scientific">Candidatus Scalindua brodae</name>
    <dbReference type="NCBI Taxonomy" id="237368"/>
    <lineage>
        <taxon>Bacteria</taxon>
        <taxon>Pseudomonadati</taxon>
        <taxon>Planctomycetota</taxon>
        <taxon>Candidatus Brocadiia</taxon>
        <taxon>Candidatus Brocadiales</taxon>
        <taxon>Candidatus Scalinduaceae</taxon>
        <taxon>Candidatus Scalindua</taxon>
    </lineage>
</organism>
<dbReference type="EMBL" id="JRYO01000081">
    <property type="protein sequence ID" value="KHE93048.1"/>
    <property type="molecule type" value="Genomic_DNA"/>
</dbReference>
<dbReference type="Pfam" id="PF00903">
    <property type="entry name" value="Glyoxalase"/>
    <property type="match status" value="1"/>
</dbReference>
<dbReference type="eggNOG" id="COG0346">
    <property type="taxonomic scope" value="Bacteria"/>
</dbReference>
<dbReference type="InterPro" id="IPR029068">
    <property type="entry name" value="Glyas_Bleomycin-R_OHBP_Dase"/>
</dbReference>
<evidence type="ECO:0000313" key="3">
    <source>
        <dbReference type="EMBL" id="KHE93048.1"/>
    </source>
</evidence>
<dbReference type="GO" id="GO:0004462">
    <property type="term" value="F:lactoylglutathione lyase activity"/>
    <property type="evidence" value="ECO:0007669"/>
    <property type="project" value="UniProtKB-EC"/>
</dbReference>
<dbReference type="EC" id="4.4.1.5" evidence="3"/>
<evidence type="ECO:0000313" key="4">
    <source>
        <dbReference type="Proteomes" id="UP000030652"/>
    </source>
</evidence>
<dbReference type="InterPro" id="IPR051785">
    <property type="entry name" value="MMCE/EMCE_epimerase"/>
</dbReference>
<accession>A0A0B0EPJ5</accession>